<evidence type="ECO:0000313" key="1">
    <source>
        <dbReference type="EMBL" id="KAL1602060.1"/>
    </source>
</evidence>
<accession>A0ABR3RC91</accession>
<keyword evidence="2" id="KW-1185">Reference proteome</keyword>
<protein>
    <submittedName>
        <fullName evidence="1">Uncharacterized protein</fullName>
    </submittedName>
</protein>
<organism evidence="1 2">
    <name type="scientific">Nothophoma quercina</name>
    <dbReference type="NCBI Taxonomy" id="749835"/>
    <lineage>
        <taxon>Eukaryota</taxon>
        <taxon>Fungi</taxon>
        <taxon>Dikarya</taxon>
        <taxon>Ascomycota</taxon>
        <taxon>Pezizomycotina</taxon>
        <taxon>Dothideomycetes</taxon>
        <taxon>Pleosporomycetidae</taxon>
        <taxon>Pleosporales</taxon>
        <taxon>Pleosporineae</taxon>
        <taxon>Didymellaceae</taxon>
        <taxon>Nothophoma</taxon>
    </lineage>
</organism>
<dbReference type="SUPFAM" id="SSF53756">
    <property type="entry name" value="UDP-Glycosyltransferase/glycogen phosphorylase"/>
    <property type="match status" value="1"/>
</dbReference>
<reference evidence="1 2" key="1">
    <citation type="submission" date="2024-02" db="EMBL/GenBank/DDBJ databases">
        <title>De novo assembly and annotation of 12 fungi associated with fruit tree decline syndrome in Ontario, Canada.</title>
        <authorList>
            <person name="Sulman M."/>
            <person name="Ellouze W."/>
            <person name="Ilyukhin E."/>
        </authorList>
    </citation>
    <scope>NUCLEOTIDE SEQUENCE [LARGE SCALE GENOMIC DNA]</scope>
    <source>
        <strain evidence="1 2">M97-236</strain>
    </source>
</reference>
<dbReference type="Gene3D" id="3.40.50.2000">
    <property type="entry name" value="Glycogen Phosphorylase B"/>
    <property type="match status" value="2"/>
</dbReference>
<dbReference type="EMBL" id="JAKIXB020000015">
    <property type="protein sequence ID" value="KAL1602060.1"/>
    <property type="molecule type" value="Genomic_DNA"/>
</dbReference>
<name>A0ABR3RC91_9PLEO</name>
<proteinExistence type="predicted"/>
<dbReference type="Proteomes" id="UP001521222">
    <property type="component" value="Unassembled WGS sequence"/>
</dbReference>
<sequence>MANKVLNNLPPRWETPIIVSAFTHWSHYEKVAKVALVLAELGYPITFVTGRLFEEDVTKLHPLITFQPLLGGDDKMSQEDYKTYESKTPGLERELFIMKVALMGSMKPTHDTLQQVFRDFRERHGDTKPLISLFDTPVIGHHPILLGAPGIKPDSSIVINCHPLVMDSNDTFPPFAGKIPHTGPDAKVIHQQANLEWRDDYQTITLSRWYWEALENLGAQTDRLLMDSMHALPDQILSLGVPEFEFPRSDLRKNVHYFGAMRAPKQARTAQPDIPIWWKDILQAKQAGKKIVAVSQGTVETDLSNLVLPTLEALKDRDDVLVVATTVAVEPAEVPDLVVPYNARVAKFVPYDLLLPMVRYMFVIGPPKLTDQRSMCLLTMAATALLYKLSNKVFLSSLLVKVKTKQLPTRSSNGPELVSMLVEDHPVQEKFVKASRKYWTTKVIRRKQKL</sequence>
<gene>
    <name evidence="1" type="ORF">SLS59_005228</name>
</gene>
<comment type="caution">
    <text evidence="1">The sequence shown here is derived from an EMBL/GenBank/DDBJ whole genome shotgun (WGS) entry which is preliminary data.</text>
</comment>
<evidence type="ECO:0000313" key="2">
    <source>
        <dbReference type="Proteomes" id="UP001521222"/>
    </source>
</evidence>